<keyword evidence="2" id="KW-1185">Reference proteome</keyword>
<dbReference type="EMBL" id="UYYB01026290">
    <property type="protein sequence ID" value="VDM72616.1"/>
    <property type="molecule type" value="Genomic_DNA"/>
</dbReference>
<dbReference type="Proteomes" id="UP000270094">
    <property type="component" value="Unassembled WGS sequence"/>
</dbReference>
<organism evidence="1 2">
    <name type="scientific">Strongylus vulgaris</name>
    <name type="common">Blood worm</name>
    <dbReference type="NCBI Taxonomy" id="40348"/>
    <lineage>
        <taxon>Eukaryota</taxon>
        <taxon>Metazoa</taxon>
        <taxon>Ecdysozoa</taxon>
        <taxon>Nematoda</taxon>
        <taxon>Chromadorea</taxon>
        <taxon>Rhabditida</taxon>
        <taxon>Rhabditina</taxon>
        <taxon>Rhabditomorpha</taxon>
        <taxon>Strongyloidea</taxon>
        <taxon>Strongylidae</taxon>
        <taxon>Strongylus</taxon>
    </lineage>
</organism>
<protein>
    <submittedName>
        <fullName evidence="1">Uncharacterized protein</fullName>
    </submittedName>
</protein>
<reference evidence="1 2" key="1">
    <citation type="submission" date="2018-11" db="EMBL/GenBank/DDBJ databases">
        <authorList>
            <consortium name="Pathogen Informatics"/>
        </authorList>
    </citation>
    <scope>NUCLEOTIDE SEQUENCE [LARGE SCALE GENOMIC DNA]</scope>
</reference>
<evidence type="ECO:0000313" key="2">
    <source>
        <dbReference type="Proteomes" id="UP000270094"/>
    </source>
</evidence>
<sequence length="72" mass="8044">MYVGKRSASDGTFSPCQEHAVVIEPISIVDDVCTEDEEDAYEEMDEEDEERPTSTALLPVIPYKEVESLGTF</sequence>
<gene>
    <name evidence="1" type="ORF">SVUK_LOCUS7614</name>
</gene>
<dbReference type="OrthoDB" id="5866893at2759"/>
<proteinExistence type="predicted"/>
<evidence type="ECO:0000313" key="1">
    <source>
        <dbReference type="EMBL" id="VDM72616.1"/>
    </source>
</evidence>
<dbReference type="AlphaFoldDB" id="A0A3P7IRB4"/>
<name>A0A3P7IRB4_STRVU</name>
<accession>A0A3P7IRB4</accession>